<dbReference type="OrthoDB" id="10491887at2759"/>
<name>A0A8X7QFB6_BRACI</name>
<protein>
    <submittedName>
        <fullName evidence="1">Uncharacterized protein</fullName>
    </submittedName>
</protein>
<evidence type="ECO:0000313" key="1">
    <source>
        <dbReference type="EMBL" id="KAG2266319.1"/>
    </source>
</evidence>
<dbReference type="EMBL" id="JAAMPC010000014">
    <property type="protein sequence ID" value="KAG2266319.1"/>
    <property type="molecule type" value="Genomic_DNA"/>
</dbReference>
<proteinExistence type="predicted"/>
<gene>
    <name evidence="1" type="ORF">Bca52824_073398</name>
</gene>
<evidence type="ECO:0000313" key="2">
    <source>
        <dbReference type="Proteomes" id="UP000886595"/>
    </source>
</evidence>
<comment type="caution">
    <text evidence="1">The sequence shown here is derived from an EMBL/GenBank/DDBJ whole genome shotgun (WGS) entry which is preliminary data.</text>
</comment>
<accession>A0A8X7QFB6</accession>
<sequence>MTTTIAIGTNVKKKDSSKFALGQFLRSGSPQTYLLGVKSRSTITLLLDLDSIGALVARESSEGLTRFRSSRIFLGVELKVSAHHPPLFVSRCRRSLLLRSGWTSAVVSVKALAGFAYSGGVVRSLSVARVECSGVTAHGVVYALASLSGSSSPVFALLSRFWFVVLSRHKCIFLV</sequence>
<organism evidence="1 2">
    <name type="scientific">Brassica carinata</name>
    <name type="common">Ethiopian mustard</name>
    <name type="synonym">Abyssinian cabbage</name>
    <dbReference type="NCBI Taxonomy" id="52824"/>
    <lineage>
        <taxon>Eukaryota</taxon>
        <taxon>Viridiplantae</taxon>
        <taxon>Streptophyta</taxon>
        <taxon>Embryophyta</taxon>
        <taxon>Tracheophyta</taxon>
        <taxon>Spermatophyta</taxon>
        <taxon>Magnoliopsida</taxon>
        <taxon>eudicotyledons</taxon>
        <taxon>Gunneridae</taxon>
        <taxon>Pentapetalae</taxon>
        <taxon>rosids</taxon>
        <taxon>malvids</taxon>
        <taxon>Brassicales</taxon>
        <taxon>Brassicaceae</taxon>
        <taxon>Brassiceae</taxon>
        <taxon>Brassica</taxon>
    </lineage>
</organism>
<dbReference type="AlphaFoldDB" id="A0A8X7QFB6"/>
<reference evidence="1 2" key="1">
    <citation type="submission" date="2020-02" db="EMBL/GenBank/DDBJ databases">
        <authorList>
            <person name="Ma Q."/>
            <person name="Huang Y."/>
            <person name="Song X."/>
            <person name="Pei D."/>
        </authorList>
    </citation>
    <scope>NUCLEOTIDE SEQUENCE [LARGE SCALE GENOMIC DNA]</scope>
    <source>
        <strain evidence="1">Sxm20200214</strain>
        <tissue evidence="1">Leaf</tissue>
    </source>
</reference>
<keyword evidence="2" id="KW-1185">Reference proteome</keyword>
<dbReference type="Proteomes" id="UP000886595">
    <property type="component" value="Unassembled WGS sequence"/>
</dbReference>